<accession>A0A4R1BR02</accession>
<gene>
    <name evidence="1" type="ORF">EZJ19_00855</name>
</gene>
<organism evidence="1 2">
    <name type="scientific">Parasulfuritortus cantonensis</name>
    <dbReference type="NCBI Taxonomy" id="2528202"/>
    <lineage>
        <taxon>Bacteria</taxon>
        <taxon>Pseudomonadati</taxon>
        <taxon>Pseudomonadota</taxon>
        <taxon>Betaproteobacteria</taxon>
        <taxon>Nitrosomonadales</taxon>
        <taxon>Thiobacillaceae</taxon>
        <taxon>Parasulfuritortus</taxon>
    </lineage>
</organism>
<comment type="caution">
    <text evidence="1">The sequence shown here is derived from an EMBL/GenBank/DDBJ whole genome shotgun (WGS) entry which is preliminary data.</text>
</comment>
<evidence type="ECO:0000313" key="2">
    <source>
        <dbReference type="Proteomes" id="UP000295443"/>
    </source>
</evidence>
<protein>
    <submittedName>
        <fullName evidence="1">Uncharacterized protein</fullName>
    </submittedName>
</protein>
<evidence type="ECO:0000313" key="1">
    <source>
        <dbReference type="EMBL" id="TCJ20154.1"/>
    </source>
</evidence>
<dbReference type="EMBL" id="SJZB01000003">
    <property type="protein sequence ID" value="TCJ20154.1"/>
    <property type="molecule type" value="Genomic_DNA"/>
</dbReference>
<proteinExistence type="predicted"/>
<sequence length="90" mass="10377">MRYAKARIAVNVLGADPMDELWDSVMEAETLGHHDYQAGLGRDDVPAMFKDERELREAWEGGWDEQDQMERIKECPYCNDPSFVFCPVHG</sequence>
<keyword evidence="2" id="KW-1185">Reference proteome</keyword>
<dbReference type="AlphaFoldDB" id="A0A4R1BR02"/>
<dbReference type="Proteomes" id="UP000295443">
    <property type="component" value="Unassembled WGS sequence"/>
</dbReference>
<name>A0A4R1BR02_9PROT</name>
<reference evidence="1 2" key="1">
    <citation type="submission" date="2019-03" db="EMBL/GenBank/DDBJ databases">
        <title>Genome sequence of Thiobacillaceae bacterium LSR1, a sulfur-oxidizing bacterium isolated from freshwater sediment.</title>
        <authorList>
            <person name="Li S."/>
        </authorList>
    </citation>
    <scope>NUCLEOTIDE SEQUENCE [LARGE SCALE GENOMIC DNA]</scope>
    <source>
        <strain evidence="1 2">LSR1</strain>
    </source>
</reference>